<sequence>MSKTSQLTRVEWNKLNWRKLERVVFKLQKRIFRAAQRGDTKAVRKLQKTLLRSWSARCLVARQEILSGNQLGRTGLTPKISEVKSNPDKAKNRCFRDVKFRPNKRQGIDNASGVKNGDRCLNSAEQIRTCTQSLSLLLKANKTAKLEDLIPKINKTIQDWSNQNQPQCNRKLIKRIHHDLHQMIMQWGRRRTGSYQRAYHLYWQRIDGRVKLV</sequence>
<protein>
    <submittedName>
        <fullName evidence="2">Reverse transcriptase N-terminal domain-containing protein</fullName>
    </submittedName>
</protein>
<dbReference type="Pfam" id="PF13655">
    <property type="entry name" value="RVT_N"/>
    <property type="match status" value="1"/>
</dbReference>
<name>A0ABS3FUT6_9CYAN</name>
<evidence type="ECO:0000259" key="1">
    <source>
        <dbReference type="Pfam" id="PF13655"/>
    </source>
</evidence>
<keyword evidence="3" id="KW-1185">Reference proteome</keyword>
<keyword evidence="2" id="KW-0548">Nucleotidyltransferase</keyword>
<evidence type="ECO:0000313" key="3">
    <source>
        <dbReference type="Proteomes" id="UP000664844"/>
    </source>
</evidence>
<evidence type="ECO:0000313" key="2">
    <source>
        <dbReference type="EMBL" id="MBO0350856.1"/>
    </source>
</evidence>
<comment type="caution">
    <text evidence="2">The sequence shown here is derived from an EMBL/GenBank/DDBJ whole genome shotgun (WGS) entry which is preliminary data.</text>
</comment>
<dbReference type="EMBL" id="JAFLQW010000464">
    <property type="protein sequence ID" value="MBO0350856.1"/>
    <property type="molecule type" value="Genomic_DNA"/>
</dbReference>
<accession>A0ABS3FUT6</accession>
<dbReference type="InterPro" id="IPR025960">
    <property type="entry name" value="RVT_N"/>
</dbReference>
<keyword evidence="2" id="KW-0695">RNA-directed DNA polymerase</keyword>
<feature type="domain" description="Reverse transcriptase N-terminal" evidence="1">
    <location>
        <begin position="12"/>
        <end position="92"/>
    </location>
</feature>
<proteinExistence type="predicted"/>
<reference evidence="2 3" key="1">
    <citation type="submission" date="2021-03" db="EMBL/GenBank/DDBJ databases">
        <title>Metabolic Capacity of the Antarctic Cyanobacterium Phormidium pseudopriestleyi that Sustains Oxygenic Photosynthesis in the Presence of Hydrogen Sulfide.</title>
        <authorList>
            <person name="Lumian J.E."/>
            <person name="Jungblut A.D."/>
            <person name="Dillon M.L."/>
            <person name="Hawes I."/>
            <person name="Doran P.T."/>
            <person name="Mackey T.J."/>
            <person name="Dick G.J."/>
            <person name="Grettenberger C.L."/>
            <person name="Sumner D.Y."/>
        </authorList>
    </citation>
    <scope>NUCLEOTIDE SEQUENCE [LARGE SCALE GENOMIC DNA]</scope>
    <source>
        <strain evidence="2 3">FRX01</strain>
    </source>
</reference>
<gene>
    <name evidence="2" type="ORF">J0895_17655</name>
</gene>
<organism evidence="2 3">
    <name type="scientific">Phormidium pseudopriestleyi FRX01</name>
    <dbReference type="NCBI Taxonomy" id="1759528"/>
    <lineage>
        <taxon>Bacteria</taxon>
        <taxon>Bacillati</taxon>
        <taxon>Cyanobacteriota</taxon>
        <taxon>Cyanophyceae</taxon>
        <taxon>Oscillatoriophycideae</taxon>
        <taxon>Oscillatoriales</taxon>
        <taxon>Oscillatoriaceae</taxon>
        <taxon>Phormidium</taxon>
    </lineage>
</organism>
<dbReference type="GO" id="GO:0003964">
    <property type="term" value="F:RNA-directed DNA polymerase activity"/>
    <property type="evidence" value="ECO:0007669"/>
    <property type="project" value="UniProtKB-KW"/>
</dbReference>
<keyword evidence="2" id="KW-0808">Transferase</keyword>
<dbReference type="Proteomes" id="UP000664844">
    <property type="component" value="Unassembled WGS sequence"/>
</dbReference>